<proteinExistence type="predicted"/>
<dbReference type="GO" id="GO:0016705">
    <property type="term" value="F:oxidoreductase activity, acting on paired donors, with incorporation or reduction of molecular oxygen"/>
    <property type="evidence" value="ECO:0007669"/>
    <property type="project" value="InterPro"/>
</dbReference>
<dbReference type="GO" id="GO:0004497">
    <property type="term" value="F:monooxygenase activity"/>
    <property type="evidence" value="ECO:0007669"/>
    <property type="project" value="InterPro"/>
</dbReference>
<dbReference type="AlphaFoldDB" id="A0A9N9JUD5"/>
<keyword evidence="2" id="KW-1185">Reference proteome</keyword>
<dbReference type="Proteomes" id="UP000789396">
    <property type="component" value="Unassembled WGS sequence"/>
</dbReference>
<feature type="non-terminal residue" evidence="1">
    <location>
        <position position="43"/>
    </location>
</feature>
<organism evidence="1 2">
    <name type="scientific">Racocetra fulgida</name>
    <dbReference type="NCBI Taxonomy" id="60492"/>
    <lineage>
        <taxon>Eukaryota</taxon>
        <taxon>Fungi</taxon>
        <taxon>Fungi incertae sedis</taxon>
        <taxon>Mucoromycota</taxon>
        <taxon>Glomeromycotina</taxon>
        <taxon>Glomeromycetes</taxon>
        <taxon>Diversisporales</taxon>
        <taxon>Gigasporaceae</taxon>
        <taxon>Racocetra</taxon>
    </lineage>
</organism>
<gene>
    <name evidence="1" type="ORF">RFULGI_LOCUS17411</name>
</gene>
<dbReference type="SUPFAM" id="SSF48264">
    <property type="entry name" value="Cytochrome P450"/>
    <property type="match status" value="1"/>
</dbReference>
<dbReference type="GO" id="GO:0020037">
    <property type="term" value="F:heme binding"/>
    <property type="evidence" value="ECO:0007669"/>
    <property type="project" value="InterPro"/>
</dbReference>
<dbReference type="Gene3D" id="1.10.630.10">
    <property type="entry name" value="Cytochrome P450"/>
    <property type="match status" value="1"/>
</dbReference>
<dbReference type="GO" id="GO:0005506">
    <property type="term" value="F:iron ion binding"/>
    <property type="evidence" value="ECO:0007669"/>
    <property type="project" value="InterPro"/>
</dbReference>
<reference evidence="1" key="1">
    <citation type="submission" date="2021-06" db="EMBL/GenBank/DDBJ databases">
        <authorList>
            <person name="Kallberg Y."/>
            <person name="Tangrot J."/>
            <person name="Rosling A."/>
        </authorList>
    </citation>
    <scope>NUCLEOTIDE SEQUENCE</scope>
    <source>
        <strain evidence="1">IN212</strain>
    </source>
</reference>
<dbReference type="OrthoDB" id="1470350at2759"/>
<sequence length="43" mass="4962">MTLVQLSKNPQKLLSLIEELDKVLSINELPTHDKLKELKYLNA</sequence>
<dbReference type="InterPro" id="IPR036396">
    <property type="entry name" value="Cyt_P450_sf"/>
</dbReference>
<dbReference type="EMBL" id="CAJVPZ010068146">
    <property type="protein sequence ID" value="CAG8797791.1"/>
    <property type="molecule type" value="Genomic_DNA"/>
</dbReference>
<evidence type="ECO:0000313" key="2">
    <source>
        <dbReference type="Proteomes" id="UP000789396"/>
    </source>
</evidence>
<accession>A0A9N9JUD5</accession>
<protein>
    <submittedName>
        <fullName evidence="1">20005_t:CDS:1</fullName>
    </submittedName>
</protein>
<comment type="caution">
    <text evidence="1">The sequence shown here is derived from an EMBL/GenBank/DDBJ whole genome shotgun (WGS) entry which is preliminary data.</text>
</comment>
<name>A0A9N9JUD5_9GLOM</name>
<evidence type="ECO:0000313" key="1">
    <source>
        <dbReference type="EMBL" id="CAG8797791.1"/>
    </source>
</evidence>